<evidence type="ECO:0000256" key="1">
    <source>
        <dbReference type="ARBA" id="ARBA00004141"/>
    </source>
</evidence>
<dbReference type="SUPFAM" id="SSF144091">
    <property type="entry name" value="Rhomboid-like"/>
    <property type="match status" value="1"/>
</dbReference>
<dbReference type="PANTHER" id="PTHR43066">
    <property type="entry name" value="RHOMBOID-RELATED PROTEIN"/>
    <property type="match status" value="1"/>
</dbReference>
<evidence type="ECO:0000256" key="4">
    <source>
        <dbReference type="ARBA" id="ARBA00022692"/>
    </source>
</evidence>
<comment type="subcellular location">
    <subcellularLocation>
        <location evidence="1">Membrane</location>
        <topology evidence="1">Multi-pass membrane protein</topology>
    </subcellularLocation>
</comment>
<dbReference type="PANTHER" id="PTHR43066:SF1">
    <property type="entry name" value="RHOMBOID PROTEIN 2"/>
    <property type="match status" value="1"/>
</dbReference>
<dbReference type="Gene3D" id="1.20.1540.10">
    <property type="entry name" value="Rhomboid-like"/>
    <property type="match status" value="1"/>
</dbReference>
<reference evidence="10 11" key="1">
    <citation type="submission" date="2023-09" db="EMBL/GenBank/DDBJ databases">
        <title>Genomes of two closely related lineages of the louse Polyplax serrata with different host specificities.</title>
        <authorList>
            <person name="Martinu J."/>
            <person name="Tarabai H."/>
            <person name="Stefka J."/>
            <person name="Hypsa V."/>
        </authorList>
    </citation>
    <scope>NUCLEOTIDE SEQUENCE [LARGE SCALE GENOMIC DNA]</scope>
    <source>
        <strain evidence="10">98ZLc_SE</strain>
    </source>
</reference>
<keyword evidence="3" id="KW-0645">Protease</keyword>
<gene>
    <name evidence="10" type="ORF">RUM44_003667</name>
</gene>
<protein>
    <recommendedName>
        <fullName evidence="9">Peptidase S54 rhomboid domain-containing protein</fullName>
    </recommendedName>
</protein>
<evidence type="ECO:0000256" key="7">
    <source>
        <dbReference type="ARBA" id="ARBA00023136"/>
    </source>
</evidence>
<evidence type="ECO:0000313" key="11">
    <source>
        <dbReference type="Proteomes" id="UP001359485"/>
    </source>
</evidence>
<feature type="transmembrane region" description="Helical" evidence="8">
    <location>
        <begin position="197"/>
        <end position="219"/>
    </location>
</feature>
<proteinExistence type="inferred from homology"/>
<sequence length="266" mass="29758">MPPRRRRHGLELGLILLLNELLQFGMKNIPPVTLTSILGQTLLYMGLINVPWDKEDVCLSGNGVLKNKDWKRLLLSALEHGDDMHLYYNMASFLIKGRSLEKRYGSKNFAFVLLFLTLVTSGMYLLLAVLMTEITENVAYMESCAIGFSGVIFALKVLTTHEEPNLTAMLVGIQIPGRYAAWIELILIHLLVPNSSFMGHLAGILAGVIYCNTIIGGILDEIITCLTGKPIIHQGGEMRIYAKSRDSDTTISSIQSYREQSQFFYI</sequence>
<evidence type="ECO:0000259" key="9">
    <source>
        <dbReference type="Pfam" id="PF01694"/>
    </source>
</evidence>
<keyword evidence="5" id="KW-0378">Hydrolase</keyword>
<dbReference type="Proteomes" id="UP001359485">
    <property type="component" value="Unassembled WGS sequence"/>
</dbReference>
<evidence type="ECO:0000256" key="8">
    <source>
        <dbReference type="SAM" id="Phobius"/>
    </source>
</evidence>
<organism evidence="10 11">
    <name type="scientific">Polyplax serrata</name>
    <name type="common">Common mouse louse</name>
    <dbReference type="NCBI Taxonomy" id="468196"/>
    <lineage>
        <taxon>Eukaryota</taxon>
        <taxon>Metazoa</taxon>
        <taxon>Ecdysozoa</taxon>
        <taxon>Arthropoda</taxon>
        <taxon>Hexapoda</taxon>
        <taxon>Insecta</taxon>
        <taxon>Pterygota</taxon>
        <taxon>Neoptera</taxon>
        <taxon>Paraneoptera</taxon>
        <taxon>Psocodea</taxon>
        <taxon>Troctomorpha</taxon>
        <taxon>Phthiraptera</taxon>
        <taxon>Anoplura</taxon>
        <taxon>Polyplacidae</taxon>
        <taxon>Polyplax</taxon>
    </lineage>
</organism>
<dbReference type="EMBL" id="JAWJWF010000049">
    <property type="protein sequence ID" value="KAK6619285.1"/>
    <property type="molecule type" value="Genomic_DNA"/>
</dbReference>
<evidence type="ECO:0000256" key="3">
    <source>
        <dbReference type="ARBA" id="ARBA00022670"/>
    </source>
</evidence>
<evidence type="ECO:0000256" key="6">
    <source>
        <dbReference type="ARBA" id="ARBA00022989"/>
    </source>
</evidence>
<feature type="domain" description="Peptidase S54 rhomboid" evidence="9">
    <location>
        <begin position="68"/>
        <end position="212"/>
    </location>
</feature>
<evidence type="ECO:0000313" key="10">
    <source>
        <dbReference type="EMBL" id="KAK6619285.1"/>
    </source>
</evidence>
<evidence type="ECO:0000256" key="2">
    <source>
        <dbReference type="ARBA" id="ARBA00009045"/>
    </source>
</evidence>
<dbReference type="InterPro" id="IPR035952">
    <property type="entry name" value="Rhomboid-like_sf"/>
</dbReference>
<keyword evidence="11" id="KW-1185">Reference proteome</keyword>
<feature type="transmembrane region" description="Helical" evidence="8">
    <location>
        <begin position="108"/>
        <end position="132"/>
    </location>
</feature>
<evidence type="ECO:0000256" key="5">
    <source>
        <dbReference type="ARBA" id="ARBA00022801"/>
    </source>
</evidence>
<accession>A0ABR1AH42</accession>
<dbReference type="InterPro" id="IPR022764">
    <property type="entry name" value="Peptidase_S54_rhomboid_dom"/>
</dbReference>
<keyword evidence="6 8" id="KW-1133">Transmembrane helix</keyword>
<keyword evidence="7 8" id="KW-0472">Membrane</keyword>
<keyword evidence="4 8" id="KW-0812">Transmembrane</keyword>
<comment type="similarity">
    <text evidence="2">Belongs to the peptidase S54 family.</text>
</comment>
<comment type="caution">
    <text evidence="10">The sequence shown here is derived from an EMBL/GenBank/DDBJ whole genome shotgun (WGS) entry which is preliminary data.</text>
</comment>
<name>A0ABR1AH42_POLSC</name>
<dbReference type="Pfam" id="PF01694">
    <property type="entry name" value="Rhomboid"/>
    <property type="match status" value="1"/>
</dbReference>